<gene>
    <name evidence="2" type="primary">PNG1_1</name>
    <name evidence="2" type="ORF">FE257_005116</name>
</gene>
<evidence type="ECO:0000313" key="3">
    <source>
        <dbReference type="Proteomes" id="UP001194746"/>
    </source>
</evidence>
<name>A0AAD4GM79_ASPNN</name>
<dbReference type="AlphaFoldDB" id="A0AAD4GM79"/>
<feature type="compositionally biased region" description="Polar residues" evidence="1">
    <location>
        <begin position="127"/>
        <end position="137"/>
    </location>
</feature>
<accession>A0AAD4GM79</accession>
<comment type="caution">
    <text evidence="2">The sequence shown here is derived from an EMBL/GenBank/DDBJ whole genome shotgun (WGS) entry which is preliminary data.</text>
</comment>
<keyword evidence="3" id="KW-1185">Reference proteome</keyword>
<feature type="region of interest" description="Disordered" evidence="1">
    <location>
        <begin position="378"/>
        <end position="431"/>
    </location>
</feature>
<dbReference type="Proteomes" id="UP001194746">
    <property type="component" value="Unassembled WGS sequence"/>
</dbReference>
<proteinExistence type="predicted"/>
<dbReference type="EMBL" id="VCAU01000213">
    <property type="protein sequence ID" value="KAF9882809.1"/>
    <property type="molecule type" value="Genomic_DNA"/>
</dbReference>
<feature type="region of interest" description="Disordered" evidence="1">
    <location>
        <begin position="76"/>
        <end position="137"/>
    </location>
</feature>
<evidence type="ECO:0000256" key="1">
    <source>
        <dbReference type="SAM" id="MobiDB-lite"/>
    </source>
</evidence>
<feature type="region of interest" description="Disordered" evidence="1">
    <location>
        <begin position="315"/>
        <end position="357"/>
    </location>
</feature>
<feature type="compositionally biased region" description="Polar residues" evidence="1">
    <location>
        <begin position="406"/>
        <end position="418"/>
    </location>
</feature>
<protein>
    <submittedName>
        <fullName evidence="2">Peptide-N4-(N-acetyl-beta-glucosaminyl)asparagine amidase</fullName>
    </submittedName>
</protein>
<organism evidence="2 3">
    <name type="scientific">Aspergillus nanangensis</name>
    <dbReference type="NCBI Taxonomy" id="2582783"/>
    <lineage>
        <taxon>Eukaryota</taxon>
        <taxon>Fungi</taxon>
        <taxon>Dikarya</taxon>
        <taxon>Ascomycota</taxon>
        <taxon>Pezizomycotina</taxon>
        <taxon>Eurotiomycetes</taxon>
        <taxon>Eurotiomycetidae</taxon>
        <taxon>Eurotiales</taxon>
        <taxon>Aspergillaceae</taxon>
        <taxon>Aspergillus</taxon>
        <taxon>Aspergillus subgen. Circumdati</taxon>
    </lineage>
</organism>
<feature type="compositionally biased region" description="Basic and acidic residues" evidence="1">
    <location>
        <begin position="384"/>
        <end position="399"/>
    </location>
</feature>
<reference evidence="2" key="1">
    <citation type="journal article" date="2019" name="Beilstein J. Org. Chem.">
        <title>Nanangenines: drimane sesquiterpenoids as the dominant metabolite cohort of a novel Australian fungus, Aspergillus nanangensis.</title>
        <authorList>
            <person name="Lacey H.J."/>
            <person name="Gilchrist C.L.M."/>
            <person name="Crombie A."/>
            <person name="Kalaitzis J.A."/>
            <person name="Vuong D."/>
            <person name="Rutledge P.J."/>
            <person name="Turner P."/>
            <person name="Pitt J.I."/>
            <person name="Lacey E."/>
            <person name="Chooi Y.H."/>
            <person name="Piggott A.M."/>
        </authorList>
    </citation>
    <scope>NUCLEOTIDE SEQUENCE</scope>
    <source>
        <strain evidence="2">MST-FP2251</strain>
    </source>
</reference>
<feature type="compositionally biased region" description="Low complexity" evidence="1">
    <location>
        <begin position="315"/>
        <end position="328"/>
    </location>
</feature>
<sequence length="431" mass="47263">MHKLFVDGLAQKVKDYLDRCMEPPPDVYHILEQEEYRQQVRDNEFPDQNHICGPEEEQSGIDSDQGTYEEEEYVGDSGFEDAGSTNVDRISTTDENESRLSEASIQISKAPRNDDIIDGSNMAEGPSATTQVPSCSDTSRFADQNLARLDSRSGIESRSLDYMLFEIHDEDQKTSNGFNEPCTPSRTVHVQDIASIGNRSCSVFILSACHGISKGTLFETPRFMRSSKTPATQKMFSVQLDRHVQSGDSGSWVVDAASGRLHGHIFGGGIGTKIAYIMPADDIFKDIRRQSGQPVFLPSAIGEEPAELDVTAESSLPRLLQPAPLQASESGSRTREPQRTFGNINSKRANDVPQVPGTGHKGMGEATTNMSFLGAITHSPVPSPDKRSLKEGCETRDVNRAATPTVPESYSKRPNSSFADDGASCWSYKLE</sequence>
<evidence type="ECO:0000313" key="2">
    <source>
        <dbReference type="EMBL" id="KAF9882809.1"/>
    </source>
</evidence>
<reference evidence="2" key="2">
    <citation type="submission" date="2020-02" db="EMBL/GenBank/DDBJ databases">
        <authorList>
            <person name="Gilchrist C.L.M."/>
            <person name="Chooi Y.-H."/>
        </authorList>
    </citation>
    <scope>NUCLEOTIDE SEQUENCE</scope>
    <source>
        <strain evidence="2">MST-FP2251</strain>
    </source>
</reference>